<name>A0A918DK38_9ALTE</name>
<reference evidence="1" key="1">
    <citation type="journal article" date="2014" name="Int. J. Syst. Evol. Microbiol.">
        <title>Complete genome sequence of Corynebacterium casei LMG S-19264T (=DSM 44701T), isolated from a smear-ripened cheese.</title>
        <authorList>
            <consortium name="US DOE Joint Genome Institute (JGI-PGF)"/>
            <person name="Walter F."/>
            <person name="Albersmeier A."/>
            <person name="Kalinowski J."/>
            <person name="Ruckert C."/>
        </authorList>
    </citation>
    <scope>NUCLEOTIDE SEQUENCE</scope>
    <source>
        <strain evidence="1">CGMCC 1.7086</strain>
    </source>
</reference>
<dbReference type="InterPro" id="IPR036291">
    <property type="entry name" value="NAD(P)-bd_dom_sf"/>
</dbReference>
<dbReference type="Proteomes" id="UP000606935">
    <property type="component" value="Unassembled WGS sequence"/>
</dbReference>
<gene>
    <name evidence="1" type="ORF">GCM10010982_20530</name>
</gene>
<protein>
    <recommendedName>
        <fullName evidence="3">3-oxoacyl-[acyl-carrier protein] reductase</fullName>
    </recommendedName>
</protein>
<keyword evidence="2" id="KW-1185">Reference proteome</keyword>
<dbReference type="AlphaFoldDB" id="A0A918DK38"/>
<dbReference type="Gene3D" id="3.40.50.720">
    <property type="entry name" value="NAD(P)-binding Rossmann-like Domain"/>
    <property type="match status" value="1"/>
</dbReference>
<dbReference type="EMBL" id="BMLS01000003">
    <property type="protein sequence ID" value="GGO69418.1"/>
    <property type="molecule type" value="Genomic_DNA"/>
</dbReference>
<comment type="caution">
    <text evidence="1">The sequence shown here is derived from an EMBL/GenBank/DDBJ whole genome shotgun (WGS) entry which is preliminary data.</text>
</comment>
<evidence type="ECO:0008006" key="3">
    <source>
        <dbReference type="Google" id="ProtNLM"/>
    </source>
</evidence>
<sequence length="42" mass="4460">MAQIPLGRLGQEQDITDAIGFLLKANYVTGQTLKIDGGRSLG</sequence>
<evidence type="ECO:0000313" key="2">
    <source>
        <dbReference type="Proteomes" id="UP000606935"/>
    </source>
</evidence>
<dbReference type="InterPro" id="IPR002347">
    <property type="entry name" value="SDR_fam"/>
</dbReference>
<reference evidence="1" key="2">
    <citation type="submission" date="2020-09" db="EMBL/GenBank/DDBJ databases">
        <authorList>
            <person name="Sun Q."/>
            <person name="Zhou Y."/>
        </authorList>
    </citation>
    <scope>NUCLEOTIDE SEQUENCE</scope>
    <source>
        <strain evidence="1">CGMCC 1.7086</strain>
    </source>
</reference>
<organism evidence="1 2">
    <name type="scientific">Bowmanella pacifica</name>
    <dbReference type="NCBI Taxonomy" id="502051"/>
    <lineage>
        <taxon>Bacteria</taxon>
        <taxon>Pseudomonadati</taxon>
        <taxon>Pseudomonadota</taxon>
        <taxon>Gammaproteobacteria</taxon>
        <taxon>Alteromonadales</taxon>
        <taxon>Alteromonadaceae</taxon>
        <taxon>Bowmanella</taxon>
    </lineage>
</organism>
<dbReference type="SUPFAM" id="SSF51735">
    <property type="entry name" value="NAD(P)-binding Rossmann-fold domains"/>
    <property type="match status" value="1"/>
</dbReference>
<accession>A0A918DK38</accession>
<proteinExistence type="predicted"/>
<dbReference type="Pfam" id="PF13561">
    <property type="entry name" value="adh_short_C2"/>
    <property type="match status" value="1"/>
</dbReference>
<evidence type="ECO:0000313" key="1">
    <source>
        <dbReference type="EMBL" id="GGO69418.1"/>
    </source>
</evidence>